<evidence type="ECO:0000313" key="2">
    <source>
        <dbReference type="EMBL" id="GGA21988.1"/>
    </source>
</evidence>
<proteinExistence type="predicted"/>
<evidence type="ECO:0008006" key="4">
    <source>
        <dbReference type="Google" id="ProtNLM"/>
    </source>
</evidence>
<reference evidence="3" key="1">
    <citation type="journal article" date="2019" name="Int. J. Syst. Evol. Microbiol.">
        <title>The Global Catalogue of Microorganisms (GCM) 10K type strain sequencing project: providing services to taxonomists for standard genome sequencing and annotation.</title>
        <authorList>
            <consortium name="The Broad Institute Genomics Platform"/>
            <consortium name="The Broad Institute Genome Sequencing Center for Infectious Disease"/>
            <person name="Wu L."/>
            <person name="Ma J."/>
        </authorList>
    </citation>
    <scope>NUCLEOTIDE SEQUENCE [LARGE SCALE GENOMIC DNA]</scope>
    <source>
        <strain evidence="3">CGMCC 1.15439</strain>
    </source>
</reference>
<comment type="caution">
    <text evidence="2">The sequence shown here is derived from an EMBL/GenBank/DDBJ whole genome shotgun (WGS) entry which is preliminary data.</text>
</comment>
<dbReference type="RefSeq" id="WP_188792931.1">
    <property type="nucleotide sequence ID" value="NZ_BMJA01000001.1"/>
</dbReference>
<gene>
    <name evidence="2" type="ORF">GCM10010981_07670</name>
</gene>
<name>A0ABQ1FN57_9GAMM</name>
<dbReference type="Gene3D" id="2.60.40.1120">
    <property type="entry name" value="Carboxypeptidase-like, regulatory domain"/>
    <property type="match status" value="1"/>
</dbReference>
<dbReference type="SUPFAM" id="SSF49452">
    <property type="entry name" value="Starch-binding domain-like"/>
    <property type="match status" value="1"/>
</dbReference>
<accession>A0ABQ1FN57</accession>
<organism evidence="2 3">
    <name type="scientific">Dyella nitratireducens</name>
    <dbReference type="NCBI Taxonomy" id="1849580"/>
    <lineage>
        <taxon>Bacteria</taxon>
        <taxon>Pseudomonadati</taxon>
        <taxon>Pseudomonadota</taxon>
        <taxon>Gammaproteobacteria</taxon>
        <taxon>Lysobacterales</taxon>
        <taxon>Rhodanobacteraceae</taxon>
        <taxon>Dyella</taxon>
    </lineage>
</organism>
<dbReference type="Pfam" id="PF13620">
    <property type="entry name" value="CarboxypepD_reg"/>
    <property type="match status" value="1"/>
</dbReference>
<dbReference type="EMBL" id="BMJA01000001">
    <property type="protein sequence ID" value="GGA21988.1"/>
    <property type="molecule type" value="Genomic_DNA"/>
</dbReference>
<protein>
    <recommendedName>
        <fullName evidence="4">Carboxypeptidase regulatory-like domain-containing protein</fullName>
    </recommendedName>
</protein>
<keyword evidence="3" id="KW-1185">Reference proteome</keyword>
<sequence>MYSNKCFKTSWSLSLCNAAIIIALGVVSSVSPSAVRAQSTTASIFGQAPAGETVTAHSSEGMQRHDTVNKKGRYKINSLPAGDYTVTLQKDGQTVDTRSNIPLIVGRGAEVDFACPGDHCEASANR</sequence>
<dbReference type="InterPro" id="IPR013784">
    <property type="entry name" value="Carb-bd-like_fold"/>
</dbReference>
<feature type="chain" id="PRO_5046612457" description="Carboxypeptidase regulatory-like domain-containing protein" evidence="1">
    <location>
        <begin position="38"/>
        <end position="126"/>
    </location>
</feature>
<feature type="signal peptide" evidence="1">
    <location>
        <begin position="1"/>
        <end position="37"/>
    </location>
</feature>
<evidence type="ECO:0000313" key="3">
    <source>
        <dbReference type="Proteomes" id="UP000620046"/>
    </source>
</evidence>
<keyword evidence="1" id="KW-0732">Signal</keyword>
<dbReference type="Proteomes" id="UP000620046">
    <property type="component" value="Unassembled WGS sequence"/>
</dbReference>
<evidence type="ECO:0000256" key="1">
    <source>
        <dbReference type="SAM" id="SignalP"/>
    </source>
</evidence>